<sequence length="171" mass="19512">MEEAPLTSICHIVAMPYPARGHINPMMNLCKLLVSNSKNIVVTFVVTEEWLSFISSDPKPDNIIFCSIPNVVPSELIRGRDHPAFMEAIMTKMEEPFEELLDQLDYSPSIIVYDTMLYWCVVVGNRRNIPVASFWTMSASIFSVLLHQHLLEQNGHYPVKLSGNQNKLYKL</sequence>
<gene>
    <name evidence="3" type="ORF">TSUD_214660</name>
</gene>
<dbReference type="GO" id="GO:0080044">
    <property type="term" value="F:quercetin 7-O-glucosyltransferase activity"/>
    <property type="evidence" value="ECO:0007669"/>
    <property type="project" value="TreeGrafter"/>
</dbReference>
<keyword evidence="2" id="KW-0328">Glycosyltransferase</keyword>
<dbReference type="AlphaFoldDB" id="A0A2Z6N4K0"/>
<dbReference type="GO" id="GO:0080043">
    <property type="term" value="F:quercetin 3-O-glucosyltransferase activity"/>
    <property type="evidence" value="ECO:0007669"/>
    <property type="project" value="TreeGrafter"/>
</dbReference>
<comment type="similarity">
    <text evidence="1">Belongs to the UDP-glycosyltransferase family.</text>
</comment>
<keyword evidence="4" id="KW-1185">Reference proteome</keyword>
<name>A0A2Z6N4K0_TRISU</name>
<dbReference type="PANTHER" id="PTHR11926">
    <property type="entry name" value="GLUCOSYL/GLUCURONOSYL TRANSFERASES"/>
    <property type="match status" value="1"/>
</dbReference>
<evidence type="ECO:0000313" key="3">
    <source>
        <dbReference type="EMBL" id="GAU31030.1"/>
    </source>
</evidence>
<dbReference type="PANTHER" id="PTHR11926:SF1494">
    <property type="entry name" value="FLAVONOL 3-O-GLUCOSYLTRANSFERASE UGT76E12-RELATED"/>
    <property type="match status" value="1"/>
</dbReference>
<evidence type="ECO:0000313" key="4">
    <source>
        <dbReference type="Proteomes" id="UP000242715"/>
    </source>
</evidence>
<protein>
    <submittedName>
        <fullName evidence="3">Uncharacterized protein</fullName>
    </submittedName>
</protein>
<accession>A0A2Z6N4K0</accession>
<organism evidence="3 4">
    <name type="scientific">Trifolium subterraneum</name>
    <name type="common">Subterranean clover</name>
    <dbReference type="NCBI Taxonomy" id="3900"/>
    <lineage>
        <taxon>Eukaryota</taxon>
        <taxon>Viridiplantae</taxon>
        <taxon>Streptophyta</taxon>
        <taxon>Embryophyta</taxon>
        <taxon>Tracheophyta</taxon>
        <taxon>Spermatophyta</taxon>
        <taxon>Magnoliopsida</taxon>
        <taxon>eudicotyledons</taxon>
        <taxon>Gunneridae</taxon>
        <taxon>Pentapetalae</taxon>
        <taxon>rosids</taxon>
        <taxon>fabids</taxon>
        <taxon>Fabales</taxon>
        <taxon>Fabaceae</taxon>
        <taxon>Papilionoideae</taxon>
        <taxon>50 kb inversion clade</taxon>
        <taxon>NPAAA clade</taxon>
        <taxon>Hologalegina</taxon>
        <taxon>IRL clade</taxon>
        <taxon>Trifolieae</taxon>
        <taxon>Trifolium</taxon>
    </lineage>
</organism>
<dbReference type="OrthoDB" id="5835829at2759"/>
<keyword evidence="2" id="KW-0808">Transferase</keyword>
<reference evidence="4" key="1">
    <citation type="journal article" date="2017" name="Front. Plant Sci.">
        <title>Climate Clever Clovers: New Paradigm to Reduce the Environmental Footprint of Ruminants by Breeding Low Methanogenic Forages Utilizing Haplotype Variation.</title>
        <authorList>
            <person name="Kaur P."/>
            <person name="Appels R."/>
            <person name="Bayer P.E."/>
            <person name="Keeble-Gagnere G."/>
            <person name="Wang J."/>
            <person name="Hirakawa H."/>
            <person name="Shirasawa K."/>
            <person name="Vercoe P."/>
            <person name="Stefanova K."/>
            <person name="Durmic Z."/>
            <person name="Nichols P."/>
            <person name="Revell C."/>
            <person name="Isobe S.N."/>
            <person name="Edwards D."/>
            <person name="Erskine W."/>
        </authorList>
    </citation>
    <scope>NUCLEOTIDE SEQUENCE [LARGE SCALE GENOMIC DNA]</scope>
    <source>
        <strain evidence="4">cv. Daliak</strain>
    </source>
</reference>
<evidence type="ECO:0000256" key="1">
    <source>
        <dbReference type="ARBA" id="ARBA00009995"/>
    </source>
</evidence>
<dbReference type="EMBL" id="DF973444">
    <property type="protein sequence ID" value="GAU31030.1"/>
    <property type="molecule type" value="Genomic_DNA"/>
</dbReference>
<dbReference type="Proteomes" id="UP000242715">
    <property type="component" value="Unassembled WGS sequence"/>
</dbReference>
<dbReference type="SUPFAM" id="SSF53756">
    <property type="entry name" value="UDP-Glycosyltransferase/glycogen phosphorylase"/>
    <property type="match status" value="1"/>
</dbReference>
<evidence type="ECO:0000256" key="2">
    <source>
        <dbReference type="ARBA" id="ARBA00022676"/>
    </source>
</evidence>
<dbReference type="Gene3D" id="3.40.50.2000">
    <property type="entry name" value="Glycogen Phosphorylase B"/>
    <property type="match status" value="1"/>
</dbReference>
<proteinExistence type="inferred from homology"/>